<dbReference type="InterPro" id="IPR050164">
    <property type="entry name" value="Peptidase_C19"/>
</dbReference>
<keyword evidence="5 10" id="KW-0863">Zinc-finger</keyword>
<evidence type="ECO:0000256" key="8">
    <source>
        <dbReference type="ARBA" id="ARBA00022807"/>
    </source>
</evidence>
<keyword evidence="3 11" id="KW-0645">Protease</keyword>
<dbReference type="PROSITE" id="PS50271">
    <property type="entry name" value="ZF_UBP"/>
    <property type="match status" value="1"/>
</dbReference>
<dbReference type="Gene3D" id="3.30.40.10">
    <property type="entry name" value="Zinc/RING finger domain, C3HC4 (zinc finger)"/>
    <property type="match status" value="1"/>
</dbReference>
<dbReference type="PROSITE" id="PS00973">
    <property type="entry name" value="USP_2"/>
    <property type="match status" value="1"/>
</dbReference>
<dbReference type="PROSITE" id="PS50235">
    <property type="entry name" value="USP_3"/>
    <property type="match status" value="1"/>
</dbReference>
<evidence type="ECO:0000256" key="11">
    <source>
        <dbReference type="RuleBase" id="RU366025"/>
    </source>
</evidence>
<comment type="similarity">
    <text evidence="2 11">Belongs to the peptidase C19 family.</text>
</comment>
<protein>
    <recommendedName>
        <fullName evidence="11">Ubiquitin carboxyl-terminal hydrolase</fullName>
        <ecNumber evidence="11">3.4.19.12</ecNumber>
    </recommendedName>
</protein>
<evidence type="ECO:0000256" key="4">
    <source>
        <dbReference type="ARBA" id="ARBA00022723"/>
    </source>
</evidence>
<dbReference type="SMART" id="SM00290">
    <property type="entry name" value="ZnF_UBP"/>
    <property type="match status" value="1"/>
</dbReference>
<dbReference type="Pfam" id="PF00443">
    <property type="entry name" value="UCH"/>
    <property type="match status" value="1"/>
</dbReference>
<feature type="region of interest" description="Disordered" evidence="12">
    <location>
        <begin position="485"/>
        <end position="504"/>
    </location>
</feature>
<evidence type="ECO:0000256" key="10">
    <source>
        <dbReference type="PROSITE-ProRule" id="PRU00502"/>
    </source>
</evidence>
<accession>A0A507FIL4</accession>
<dbReference type="GO" id="GO:0005634">
    <property type="term" value="C:nucleus"/>
    <property type="evidence" value="ECO:0007669"/>
    <property type="project" value="TreeGrafter"/>
</dbReference>
<evidence type="ECO:0000256" key="2">
    <source>
        <dbReference type="ARBA" id="ARBA00009085"/>
    </source>
</evidence>
<dbReference type="Gene3D" id="3.90.70.10">
    <property type="entry name" value="Cysteine proteinases"/>
    <property type="match status" value="1"/>
</dbReference>
<feature type="compositionally biased region" description="Polar residues" evidence="12">
    <location>
        <begin position="352"/>
        <end position="363"/>
    </location>
</feature>
<dbReference type="PANTHER" id="PTHR24006:SF888">
    <property type="entry name" value="UBIQUITIN CARBOXYL-TERMINAL HYDROLASE 30"/>
    <property type="match status" value="1"/>
</dbReference>
<dbReference type="Pfam" id="PF02148">
    <property type="entry name" value="zf-UBP"/>
    <property type="match status" value="1"/>
</dbReference>
<dbReference type="InterPro" id="IPR018200">
    <property type="entry name" value="USP_CS"/>
</dbReference>
<dbReference type="AlphaFoldDB" id="A0A507FIL4"/>
<dbReference type="InterPro" id="IPR001607">
    <property type="entry name" value="Znf_UBP"/>
</dbReference>
<keyword evidence="7 11" id="KW-0378">Hydrolase</keyword>
<reference evidence="15 16" key="1">
    <citation type="journal article" date="2019" name="Sci. Rep.">
        <title>Comparative genomics of chytrid fungi reveal insights into the obligate biotrophic and pathogenic lifestyle of Synchytrium endobioticum.</title>
        <authorList>
            <person name="van de Vossenberg B.T.L.H."/>
            <person name="Warris S."/>
            <person name="Nguyen H.D.T."/>
            <person name="van Gent-Pelzer M.P.E."/>
            <person name="Joly D.L."/>
            <person name="van de Geest H.C."/>
            <person name="Bonants P.J.M."/>
            <person name="Smith D.S."/>
            <person name="Levesque C.A."/>
            <person name="van der Lee T.A.J."/>
        </authorList>
    </citation>
    <scope>NUCLEOTIDE SEQUENCE [LARGE SCALE GENOMIC DNA]</scope>
    <source>
        <strain evidence="15 16">CBS 675.73</strain>
    </source>
</reference>
<evidence type="ECO:0000259" key="14">
    <source>
        <dbReference type="PROSITE" id="PS50271"/>
    </source>
</evidence>
<dbReference type="Proteomes" id="UP000320333">
    <property type="component" value="Unassembled WGS sequence"/>
</dbReference>
<dbReference type="SUPFAM" id="SSF54001">
    <property type="entry name" value="Cysteine proteinases"/>
    <property type="match status" value="1"/>
</dbReference>
<feature type="region of interest" description="Disordered" evidence="12">
    <location>
        <begin position="352"/>
        <end position="373"/>
    </location>
</feature>
<evidence type="ECO:0000256" key="7">
    <source>
        <dbReference type="ARBA" id="ARBA00022801"/>
    </source>
</evidence>
<dbReference type="InterPro" id="IPR028889">
    <property type="entry name" value="USP"/>
</dbReference>
<sequence>MDRSDAPGPLLPPVRKCNHLATGVNMRKLSKTVSGSLSRAKCGSCKSNAENALWICLRCGLIGCGSSDAKHALEHWKSAKDSLSKETHCLVASINQGTPQVWCYECDDFVVHEGLRNPLVAEVKALIASSSSAKKVIMLPKADTRDLTASFSKKTKIKPPSPGLLNLGNTCFFNSVMQCMVYTDALTPYYQNGLALPGPKAEDVVPKALSKAFLNFLNVVKIQFRSGTAPTVSPVGVFTQLKTKFEIYRSMGQQDAHELLRTLLGGIKDEQTPRDENGKEIRMGEPGCADFGSIFVDTVFGGKLVSVVLCASCRGVTYRFEEFLDLSLSLIMAGESSSDKKKGMMKLVNKLTPSGSKKATPSNSRPPSPFQINSDSNLEAAIEKLNMSLSVSDPKLSKSESNLLKPGPSASPPQRNAAQVQLTERLFRAIDTVSAQQGLPAGSVAQPTSKSLSLAKCLENFLSCDILEGSNGLVCEKCNGPPSSTAFPNASTPDLSAAETQSSRPVQLNLTPNTADLLTDELSDTSDNSNVVVVNFDQNYDEADSDLEDSLVVEDTLPLDTVTQHIPLTSSMAPPQPQVKKPQILTNGVKRYLIHQFPKVLALHLKRFERVGSSGRSKKLDVHVAFDEILDMGMYLSPDEVVEKLTRKNPTGGPAVTEDVVVAPQWRNVNNGLYRLYGVVVHAGSLFGGHYVAYVRVKVPDDVELPESFTSVVKGREFWIYASDSVVKLTTLEEVLKQQAYILFYEHVDSSEGA</sequence>
<evidence type="ECO:0000256" key="1">
    <source>
        <dbReference type="ARBA" id="ARBA00000707"/>
    </source>
</evidence>
<dbReference type="GO" id="GO:0008270">
    <property type="term" value="F:zinc ion binding"/>
    <property type="evidence" value="ECO:0007669"/>
    <property type="project" value="UniProtKB-KW"/>
</dbReference>
<dbReference type="GO" id="GO:0005829">
    <property type="term" value="C:cytosol"/>
    <property type="evidence" value="ECO:0007669"/>
    <property type="project" value="TreeGrafter"/>
</dbReference>
<dbReference type="EMBL" id="QEAP01000092">
    <property type="protein sequence ID" value="TPX75156.1"/>
    <property type="molecule type" value="Genomic_DNA"/>
</dbReference>
<dbReference type="GO" id="GO:0004843">
    <property type="term" value="F:cysteine-type deubiquitinase activity"/>
    <property type="evidence" value="ECO:0007669"/>
    <property type="project" value="UniProtKB-UniRule"/>
</dbReference>
<gene>
    <name evidence="15" type="ORF">CcCBS67573_g03571</name>
</gene>
<keyword evidence="8 11" id="KW-0788">Thiol protease</keyword>
<evidence type="ECO:0000259" key="13">
    <source>
        <dbReference type="PROSITE" id="PS50235"/>
    </source>
</evidence>
<feature type="region of interest" description="Disordered" evidence="12">
    <location>
        <begin position="393"/>
        <end position="419"/>
    </location>
</feature>
<keyword evidence="16" id="KW-1185">Reference proteome</keyword>
<proteinExistence type="inferred from homology"/>
<keyword evidence="9" id="KW-0862">Zinc</keyword>
<dbReference type="GO" id="GO:0016579">
    <property type="term" value="P:protein deubiquitination"/>
    <property type="evidence" value="ECO:0007669"/>
    <property type="project" value="InterPro"/>
</dbReference>
<dbReference type="InterPro" id="IPR038765">
    <property type="entry name" value="Papain-like_cys_pep_sf"/>
</dbReference>
<evidence type="ECO:0000256" key="5">
    <source>
        <dbReference type="ARBA" id="ARBA00022771"/>
    </source>
</evidence>
<feature type="domain" description="UBP-type" evidence="14">
    <location>
        <begin position="15"/>
        <end position="130"/>
    </location>
</feature>
<evidence type="ECO:0000256" key="6">
    <source>
        <dbReference type="ARBA" id="ARBA00022786"/>
    </source>
</evidence>
<name>A0A507FIL4_9FUNG</name>
<comment type="caution">
    <text evidence="15">The sequence shown here is derived from an EMBL/GenBank/DDBJ whole genome shotgun (WGS) entry which is preliminary data.</text>
</comment>
<dbReference type="EC" id="3.4.19.12" evidence="11"/>
<feature type="domain" description="USP" evidence="13">
    <location>
        <begin position="162"/>
        <end position="748"/>
    </location>
</feature>
<evidence type="ECO:0000256" key="12">
    <source>
        <dbReference type="SAM" id="MobiDB-lite"/>
    </source>
</evidence>
<comment type="catalytic activity">
    <reaction evidence="1 11">
        <text>Thiol-dependent hydrolysis of ester, thioester, amide, peptide and isopeptide bonds formed by the C-terminal Gly of ubiquitin (a 76-residue protein attached to proteins as an intracellular targeting signal).</text>
        <dbReference type="EC" id="3.4.19.12"/>
    </reaction>
</comment>
<organism evidence="15 16">
    <name type="scientific">Chytriomyces confervae</name>
    <dbReference type="NCBI Taxonomy" id="246404"/>
    <lineage>
        <taxon>Eukaryota</taxon>
        <taxon>Fungi</taxon>
        <taxon>Fungi incertae sedis</taxon>
        <taxon>Chytridiomycota</taxon>
        <taxon>Chytridiomycota incertae sedis</taxon>
        <taxon>Chytridiomycetes</taxon>
        <taxon>Chytridiales</taxon>
        <taxon>Chytriomycetaceae</taxon>
        <taxon>Chytriomyces</taxon>
    </lineage>
</organism>
<dbReference type="InterPro" id="IPR013083">
    <property type="entry name" value="Znf_RING/FYVE/PHD"/>
</dbReference>
<dbReference type="PROSITE" id="PS00972">
    <property type="entry name" value="USP_1"/>
    <property type="match status" value="1"/>
</dbReference>
<dbReference type="PANTHER" id="PTHR24006">
    <property type="entry name" value="UBIQUITIN CARBOXYL-TERMINAL HYDROLASE"/>
    <property type="match status" value="1"/>
</dbReference>
<dbReference type="SUPFAM" id="SSF57850">
    <property type="entry name" value="RING/U-box"/>
    <property type="match status" value="1"/>
</dbReference>
<evidence type="ECO:0000313" key="15">
    <source>
        <dbReference type="EMBL" id="TPX75156.1"/>
    </source>
</evidence>
<evidence type="ECO:0000256" key="9">
    <source>
        <dbReference type="ARBA" id="ARBA00022833"/>
    </source>
</evidence>
<evidence type="ECO:0000256" key="3">
    <source>
        <dbReference type="ARBA" id="ARBA00022670"/>
    </source>
</evidence>
<dbReference type="STRING" id="246404.A0A507FIL4"/>
<dbReference type="GO" id="GO:0006508">
    <property type="term" value="P:proteolysis"/>
    <property type="evidence" value="ECO:0007669"/>
    <property type="project" value="UniProtKB-KW"/>
</dbReference>
<keyword evidence="6 11" id="KW-0833">Ubl conjugation pathway</keyword>
<keyword evidence="4" id="KW-0479">Metal-binding</keyword>
<dbReference type="OrthoDB" id="420187at2759"/>
<dbReference type="InterPro" id="IPR001394">
    <property type="entry name" value="Peptidase_C19_UCH"/>
</dbReference>
<evidence type="ECO:0000313" key="16">
    <source>
        <dbReference type="Proteomes" id="UP000320333"/>
    </source>
</evidence>